<gene>
    <name evidence="1" type="ORF">EVAR_40769_1</name>
</gene>
<keyword evidence="2" id="KW-1185">Reference proteome</keyword>
<sequence length="89" mass="9960">MTKENLQKIYTCSRARRAAGDRYEDTSQDRVSYAITRSSVASHSPATPRRKKVFVSQTCSISTESKNSDSHLAGEFLSNRTSCSRLRAI</sequence>
<accession>A0A4C1X2I3</accession>
<evidence type="ECO:0000313" key="1">
    <source>
        <dbReference type="EMBL" id="GBP57911.1"/>
    </source>
</evidence>
<evidence type="ECO:0000313" key="2">
    <source>
        <dbReference type="Proteomes" id="UP000299102"/>
    </source>
</evidence>
<reference evidence="1 2" key="1">
    <citation type="journal article" date="2019" name="Commun. Biol.">
        <title>The bagworm genome reveals a unique fibroin gene that provides high tensile strength.</title>
        <authorList>
            <person name="Kono N."/>
            <person name="Nakamura H."/>
            <person name="Ohtoshi R."/>
            <person name="Tomita M."/>
            <person name="Numata K."/>
            <person name="Arakawa K."/>
        </authorList>
    </citation>
    <scope>NUCLEOTIDE SEQUENCE [LARGE SCALE GENOMIC DNA]</scope>
</reference>
<proteinExistence type="predicted"/>
<name>A0A4C1X2I3_EUMVA</name>
<dbReference type="EMBL" id="BGZK01000723">
    <property type="protein sequence ID" value="GBP57911.1"/>
    <property type="molecule type" value="Genomic_DNA"/>
</dbReference>
<protein>
    <submittedName>
        <fullName evidence="1">Uncharacterized protein</fullName>
    </submittedName>
</protein>
<dbReference type="Proteomes" id="UP000299102">
    <property type="component" value="Unassembled WGS sequence"/>
</dbReference>
<dbReference type="AlphaFoldDB" id="A0A4C1X2I3"/>
<organism evidence="1 2">
    <name type="scientific">Eumeta variegata</name>
    <name type="common">Bagworm moth</name>
    <name type="synonym">Eumeta japonica</name>
    <dbReference type="NCBI Taxonomy" id="151549"/>
    <lineage>
        <taxon>Eukaryota</taxon>
        <taxon>Metazoa</taxon>
        <taxon>Ecdysozoa</taxon>
        <taxon>Arthropoda</taxon>
        <taxon>Hexapoda</taxon>
        <taxon>Insecta</taxon>
        <taxon>Pterygota</taxon>
        <taxon>Neoptera</taxon>
        <taxon>Endopterygota</taxon>
        <taxon>Lepidoptera</taxon>
        <taxon>Glossata</taxon>
        <taxon>Ditrysia</taxon>
        <taxon>Tineoidea</taxon>
        <taxon>Psychidae</taxon>
        <taxon>Oiketicinae</taxon>
        <taxon>Eumeta</taxon>
    </lineage>
</organism>
<comment type="caution">
    <text evidence="1">The sequence shown here is derived from an EMBL/GenBank/DDBJ whole genome shotgun (WGS) entry which is preliminary data.</text>
</comment>